<dbReference type="InterPro" id="IPR020055">
    <property type="entry name" value="Ribosomal_bL25_short"/>
</dbReference>
<gene>
    <name evidence="5" type="primary">rplY</name>
    <name evidence="5" type="synonym">ctc</name>
    <name evidence="9" type="ORF">C8D97_11052</name>
</gene>
<dbReference type="GO" id="GO:0022625">
    <property type="term" value="C:cytosolic large ribosomal subunit"/>
    <property type="evidence" value="ECO:0007669"/>
    <property type="project" value="TreeGrafter"/>
</dbReference>
<dbReference type="GO" id="GO:0006412">
    <property type="term" value="P:translation"/>
    <property type="evidence" value="ECO:0007669"/>
    <property type="project" value="UniProtKB-UniRule"/>
</dbReference>
<dbReference type="InterPro" id="IPR029751">
    <property type="entry name" value="Ribosomal_L25_dom"/>
</dbReference>
<evidence type="ECO:0000313" key="10">
    <source>
        <dbReference type="Proteomes" id="UP000245790"/>
    </source>
</evidence>
<dbReference type="Gene3D" id="2.40.240.10">
    <property type="entry name" value="Ribosomal Protein L25, Chain P"/>
    <property type="match status" value="1"/>
</dbReference>
<evidence type="ECO:0000256" key="2">
    <source>
        <dbReference type="ARBA" id="ARBA00022884"/>
    </source>
</evidence>
<feature type="domain" description="Large ribosomal subunit protein bL25 beta" evidence="8">
    <location>
        <begin position="102"/>
        <end position="189"/>
    </location>
</feature>
<feature type="region of interest" description="Disordered" evidence="6">
    <location>
        <begin position="190"/>
        <end position="213"/>
    </location>
</feature>
<dbReference type="Pfam" id="PF01386">
    <property type="entry name" value="Ribosomal_L25p"/>
    <property type="match status" value="1"/>
</dbReference>
<keyword evidence="3 5" id="KW-0689">Ribosomal protein</keyword>
<dbReference type="GO" id="GO:0008097">
    <property type="term" value="F:5S rRNA binding"/>
    <property type="evidence" value="ECO:0007669"/>
    <property type="project" value="InterPro"/>
</dbReference>
<dbReference type="NCBIfam" id="NF004128">
    <property type="entry name" value="PRK05618.1-2"/>
    <property type="match status" value="1"/>
</dbReference>
<dbReference type="PANTHER" id="PTHR33284">
    <property type="entry name" value="RIBOSOMAL PROTEIN L25/GLN-TRNA SYNTHETASE, ANTI-CODON-BINDING DOMAIN-CONTAINING PROTEIN"/>
    <property type="match status" value="1"/>
</dbReference>
<dbReference type="Proteomes" id="UP000245790">
    <property type="component" value="Unassembled WGS sequence"/>
</dbReference>
<dbReference type="InterPro" id="IPR020056">
    <property type="entry name" value="Rbsml_bL25/Gln-tRNA_synth_N"/>
</dbReference>
<comment type="subunit">
    <text evidence="5">Part of the 50S ribosomal subunit; part of the 5S rRNA/L5/L18/L25 subcomplex. Contacts the 5S rRNA. Binds to the 5S rRNA independently of L5 and L18.</text>
</comment>
<feature type="compositionally biased region" description="Acidic residues" evidence="6">
    <location>
        <begin position="197"/>
        <end position="213"/>
    </location>
</feature>
<dbReference type="Gene3D" id="2.170.120.20">
    <property type="entry name" value="Ribosomal protein L25, beta domain"/>
    <property type="match status" value="1"/>
</dbReference>
<dbReference type="FunFam" id="2.40.240.10:FF:000002">
    <property type="entry name" value="50S ribosomal protein L25"/>
    <property type="match status" value="1"/>
</dbReference>
<evidence type="ECO:0000256" key="4">
    <source>
        <dbReference type="ARBA" id="ARBA00023274"/>
    </source>
</evidence>
<comment type="caution">
    <text evidence="9">The sequence shown here is derived from an EMBL/GenBank/DDBJ whole genome shotgun (WGS) entry which is preliminary data.</text>
</comment>
<dbReference type="Pfam" id="PF14693">
    <property type="entry name" value="Ribosomal_TL5_C"/>
    <property type="match status" value="1"/>
</dbReference>
<reference evidence="9 10" key="1">
    <citation type="submission" date="2018-05" db="EMBL/GenBank/DDBJ databases">
        <title>Genomic Encyclopedia of Type Strains, Phase IV (KMG-IV): sequencing the most valuable type-strain genomes for metagenomic binning, comparative biology and taxonomic classification.</title>
        <authorList>
            <person name="Goeker M."/>
        </authorList>
    </citation>
    <scope>NUCLEOTIDE SEQUENCE [LARGE SCALE GENOMIC DNA]</scope>
    <source>
        <strain evidence="9 10">DSM 25350</strain>
    </source>
</reference>
<evidence type="ECO:0000256" key="1">
    <source>
        <dbReference type="ARBA" id="ARBA00022730"/>
    </source>
</evidence>
<dbReference type="RefSeq" id="WP_245411460.1">
    <property type="nucleotide sequence ID" value="NZ_QGGU01000010.1"/>
</dbReference>
<comment type="similarity">
    <text evidence="5">Belongs to the bacterial ribosomal protein bL25 family. CTC subfamily.</text>
</comment>
<comment type="function">
    <text evidence="5">This is one of the proteins that binds to the 5S RNA in the ribosome where it forms part of the central protuberance.</text>
</comment>
<organism evidence="9 10">
    <name type="scientific">Pleionea mediterranea</name>
    <dbReference type="NCBI Taxonomy" id="523701"/>
    <lineage>
        <taxon>Bacteria</taxon>
        <taxon>Pseudomonadati</taxon>
        <taxon>Pseudomonadota</taxon>
        <taxon>Gammaproteobacteria</taxon>
        <taxon>Oceanospirillales</taxon>
        <taxon>Pleioneaceae</taxon>
        <taxon>Pleionea</taxon>
    </lineage>
</organism>
<keyword evidence="1 5" id="KW-0699">rRNA-binding</keyword>
<dbReference type="EMBL" id="QGGU01000010">
    <property type="protein sequence ID" value="PWK47839.1"/>
    <property type="molecule type" value="Genomic_DNA"/>
</dbReference>
<feature type="domain" description="Large ribosomal subunit protein bL25 L25" evidence="7">
    <location>
        <begin position="6"/>
        <end position="94"/>
    </location>
</feature>
<keyword evidence="10" id="KW-1185">Reference proteome</keyword>
<dbReference type="SUPFAM" id="SSF50715">
    <property type="entry name" value="Ribosomal protein L25-like"/>
    <property type="match status" value="1"/>
</dbReference>
<evidence type="ECO:0000256" key="5">
    <source>
        <dbReference type="HAMAP-Rule" id="MF_01334"/>
    </source>
</evidence>
<protein>
    <recommendedName>
        <fullName evidence="5">Large ribosomal subunit protein bL25</fullName>
    </recommendedName>
    <alternativeName>
        <fullName evidence="5">General stress protein CTC</fullName>
    </alternativeName>
</protein>
<dbReference type="HAMAP" id="MF_01336">
    <property type="entry name" value="Ribosomal_bL25"/>
    <property type="match status" value="1"/>
</dbReference>
<dbReference type="InterPro" id="IPR020057">
    <property type="entry name" value="Ribosomal_bL25_b-dom"/>
</dbReference>
<dbReference type="InterPro" id="IPR001021">
    <property type="entry name" value="Ribosomal_bL25_long"/>
</dbReference>
<dbReference type="InterPro" id="IPR037121">
    <property type="entry name" value="Ribosomal_bL25_C"/>
</dbReference>
<dbReference type="PANTHER" id="PTHR33284:SF1">
    <property type="entry name" value="RIBOSOMAL PROTEIN L25_GLN-TRNA SYNTHETASE, ANTI-CODON-BINDING DOMAIN-CONTAINING PROTEIN"/>
    <property type="match status" value="1"/>
</dbReference>
<dbReference type="GO" id="GO:0003735">
    <property type="term" value="F:structural constituent of ribosome"/>
    <property type="evidence" value="ECO:0007669"/>
    <property type="project" value="InterPro"/>
</dbReference>
<dbReference type="NCBIfam" id="TIGR00731">
    <property type="entry name" value="bL25_bact_ctc"/>
    <property type="match status" value="1"/>
</dbReference>
<dbReference type="NCBIfam" id="NF004612">
    <property type="entry name" value="PRK05943.1"/>
    <property type="match status" value="1"/>
</dbReference>
<evidence type="ECO:0000259" key="8">
    <source>
        <dbReference type="Pfam" id="PF14693"/>
    </source>
</evidence>
<keyword evidence="4 5" id="KW-0687">Ribonucleoprotein</keyword>
<evidence type="ECO:0000313" key="9">
    <source>
        <dbReference type="EMBL" id="PWK47839.1"/>
    </source>
</evidence>
<dbReference type="AlphaFoldDB" id="A0A316FHD9"/>
<evidence type="ECO:0000256" key="6">
    <source>
        <dbReference type="SAM" id="MobiDB-lite"/>
    </source>
</evidence>
<name>A0A316FHD9_9GAMM</name>
<dbReference type="NCBIfam" id="NF004130">
    <property type="entry name" value="PRK05618.1-5"/>
    <property type="match status" value="1"/>
</dbReference>
<evidence type="ECO:0000259" key="7">
    <source>
        <dbReference type="Pfam" id="PF01386"/>
    </source>
</evidence>
<proteinExistence type="inferred from homology"/>
<keyword evidence="2 5" id="KW-0694">RNA-binding</keyword>
<dbReference type="InterPro" id="IPR011035">
    <property type="entry name" value="Ribosomal_bL25/Gln-tRNA_synth"/>
</dbReference>
<evidence type="ECO:0000256" key="3">
    <source>
        <dbReference type="ARBA" id="ARBA00022980"/>
    </source>
</evidence>
<sequence length="213" mass="23917">MDLFELNAELRSDMGKGASRRLRREADNIPAIVYGGNKKPQPLTLNHKEVLMHVDHEAFYSHVLTLVIDGKKHKVILKDMQRHPFKPKVTHMDFLRVSDNKEIHMQVPLHFINEESCVGVKNGGLIQHQMNTVEVVCAAKNLPEYLEVDVADMDINDVLHLSDIKLGKGIQIADLIQGDDHDHAIVTVSRRGVSEEASSEEDGEESAEESGEE</sequence>
<dbReference type="InterPro" id="IPR020930">
    <property type="entry name" value="Ribosomal_uL5_bac-type"/>
</dbReference>
<dbReference type="CDD" id="cd00495">
    <property type="entry name" value="Ribosomal_L25_TL5_CTC"/>
    <property type="match status" value="1"/>
</dbReference>
<dbReference type="HAMAP" id="MF_01334">
    <property type="entry name" value="Ribosomal_bL25_CTC"/>
    <property type="match status" value="1"/>
</dbReference>
<accession>A0A316FHD9</accession>